<keyword evidence="6 9" id="KW-0456">Lyase</keyword>
<dbReference type="GO" id="GO:0019556">
    <property type="term" value="P:L-histidine catabolic process to glutamate and formamide"/>
    <property type="evidence" value="ECO:0007669"/>
    <property type="project" value="UniProtKB-UniPathway"/>
</dbReference>
<feature type="binding site" evidence="9">
    <location>
        <begin position="243"/>
        <end position="244"/>
    </location>
    <ligand>
        <name>NAD(+)</name>
        <dbReference type="ChEBI" id="CHEBI:57540"/>
    </ligand>
</feature>
<dbReference type="UniPathway" id="UPA00379">
    <property type="reaction ID" value="UER00550"/>
</dbReference>
<organism evidence="13 14">
    <name type="scientific">Candidatus Roizmanbacteria bacterium RIFCSPLOWO2_01_FULL_37_12</name>
    <dbReference type="NCBI Taxonomy" id="1802056"/>
    <lineage>
        <taxon>Bacteria</taxon>
        <taxon>Candidatus Roizmaniibacteriota</taxon>
    </lineage>
</organism>
<dbReference type="InterPro" id="IPR035400">
    <property type="entry name" value="Urocanase_N"/>
</dbReference>
<feature type="binding site" evidence="9">
    <location>
        <begin position="273"/>
        <end position="274"/>
    </location>
    <ligand>
        <name>NAD(+)</name>
        <dbReference type="ChEBI" id="CHEBI:57540"/>
    </ligand>
</feature>
<dbReference type="InterPro" id="IPR036190">
    <property type="entry name" value="Urocanase_sf"/>
</dbReference>
<proteinExistence type="inferred from homology"/>
<feature type="binding site" evidence="9">
    <location>
        <position position="130"/>
    </location>
    <ligand>
        <name>NAD(+)</name>
        <dbReference type="ChEBI" id="CHEBI:57540"/>
    </ligand>
</feature>
<dbReference type="PROSITE" id="PS01233">
    <property type="entry name" value="UROCANASE"/>
    <property type="match status" value="1"/>
</dbReference>
<evidence type="ECO:0000256" key="6">
    <source>
        <dbReference type="ARBA" id="ARBA00023239"/>
    </source>
</evidence>
<feature type="active site" evidence="9">
    <location>
        <position position="414"/>
    </location>
</feature>
<name>A0A1F7IER1_9BACT</name>
<comment type="cofactor">
    <cofactor evidence="9">
        <name>NAD(+)</name>
        <dbReference type="ChEBI" id="CHEBI:57540"/>
    </cofactor>
    <text evidence="9">Binds 1 NAD(+) per subunit.</text>
</comment>
<reference evidence="13 14" key="1">
    <citation type="journal article" date="2016" name="Nat. Commun.">
        <title>Thousands of microbial genomes shed light on interconnected biogeochemical processes in an aquifer system.</title>
        <authorList>
            <person name="Anantharaman K."/>
            <person name="Brown C.T."/>
            <person name="Hug L.A."/>
            <person name="Sharon I."/>
            <person name="Castelle C.J."/>
            <person name="Probst A.J."/>
            <person name="Thomas B.C."/>
            <person name="Singh A."/>
            <person name="Wilkins M.J."/>
            <person name="Karaoz U."/>
            <person name="Brodie E.L."/>
            <person name="Williams K.H."/>
            <person name="Hubbard S.S."/>
            <person name="Banfield J.F."/>
        </authorList>
    </citation>
    <scope>NUCLEOTIDE SEQUENCE [LARGE SCALE GENOMIC DNA]</scope>
</reference>
<evidence type="ECO:0000259" key="12">
    <source>
        <dbReference type="Pfam" id="PF17392"/>
    </source>
</evidence>
<dbReference type="InterPro" id="IPR023637">
    <property type="entry name" value="Urocanase-like"/>
</dbReference>
<dbReference type="InterPro" id="IPR023636">
    <property type="entry name" value="Urocanase_CS"/>
</dbReference>
<evidence type="ECO:0000259" key="10">
    <source>
        <dbReference type="Pfam" id="PF01175"/>
    </source>
</evidence>
<comment type="caution">
    <text evidence="13">The sequence shown here is derived from an EMBL/GenBank/DDBJ whole genome shotgun (WGS) entry which is preliminary data.</text>
</comment>
<sequence length="558" mass="61857">MFFNEKPKEPIKSPIGSRISCKTWDTEAAMRMLMNNITPGVALKPDELIVYGGTGRAARNWREYNRIIKALKNLKKDETLCIQSGKPVYIAKTYEESPRVILANSNIVPKWSTQENFDKYDQMGLTMYGQMTAGSWIYIGTQGILQGTYETLAAIGKNDFKTDTLRGKFILTAGMGAMSGAQPMAATMNEAIILDIEVRRERIQQKVNEGYCNIITDSLDEALEWINKAKKDKTPLSIGLVGNAAEIEPELVRRDIIPDIVTDQTSAHDLLSYIPAGEIEKIDKLREENPQEYRKLSLKSIAKQVEAILEMQKRGAIAVDYGNNIRGQAELAGVKIRKKDGSFKYPGFVPAYIRPLFCQGKGPFRWAALSGDKEDLRVIDNALFKTFPNDKSLRRWITMAREKVPVIGLPTRICWLGYRDRAKFGLVINNLVKKGKLKAPIVIGRDHLDCGSVASPNRETEGMKDGSDAIADWPLLNFALNTAAGASWVSFHNGGGVGIGNSLHAGMVIVADGTKERDVRLQRVLTVDPGIGIARHADAGYKKATETAKRKGIKIPEN</sequence>
<dbReference type="Gene3D" id="3.40.1770.10">
    <property type="entry name" value="Urocanase superfamily"/>
    <property type="match status" value="1"/>
</dbReference>
<feature type="binding site" evidence="9">
    <location>
        <position position="321"/>
    </location>
    <ligand>
        <name>NAD(+)</name>
        <dbReference type="ChEBI" id="CHEBI:57540"/>
    </ligand>
</feature>
<dbReference type="InterPro" id="IPR035085">
    <property type="entry name" value="Urocanase_Rossmann-like"/>
</dbReference>
<dbReference type="PANTHER" id="PTHR12216">
    <property type="entry name" value="UROCANATE HYDRATASE"/>
    <property type="match status" value="1"/>
</dbReference>
<dbReference type="AlphaFoldDB" id="A0A1F7IER1"/>
<evidence type="ECO:0000256" key="4">
    <source>
        <dbReference type="ARBA" id="ARBA00022808"/>
    </source>
</evidence>
<evidence type="ECO:0000256" key="5">
    <source>
        <dbReference type="ARBA" id="ARBA00023027"/>
    </source>
</evidence>
<evidence type="ECO:0000256" key="8">
    <source>
        <dbReference type="ARBA" id="ARBA00047623"/>
    </source>
</evidence>
<accession>A0A1F7IER1</accession>
<feature type="domain" description="Urocanase N-terminal" evidence="11">
    <location>
        <begin position="11"/>
        <end position="137"/>
    </location>
</feature>
<evidence type="ECO:0000313" key="13">
    <source>
        <dbReference type="EMBL" id="OGK41847.1"/>
    </source>
</evidence>
<evidence type="ECO:0000256" key="3">
    <source>
        <dbReference type="ARBA" id="ARBA00011992"/>
    </source>
</evidence>
<comment type="catalytic activity">
    <reaction evidence="8 9">
        <text>4-imidazolone-5-propanoate = trans-urocanate + H2O</text>
        <dbReference type="Rhea" id="RHEA:13101"/>
        <dbReference type="ChEBI" id="CHEBI:15377"/>
        <dbReference type="ChEBI" id="CHEBI:17771"/>
        <dbReference type="ChEBI" id="CHEBI:77893"/>
        <dbReference type="EC" id="4.2.1.49"/>
    </reaction>
</comment>
<dbReference type="InterPro" id="IPR035401">
    <property type="entry name" value="Urocanase_C"/>
</dbReference>
<dbReference type="GO" id="GO:0019557">
    <property type="term" value="P:L-histidine catabolic process to glutamate and formate"/>
    <property type="evidence" value="ECO:0007669"/>
    <property type="project" value="UniProtKB-UniPathway"/>
</dbReference>
<dbReference type="GO" id="GO:0016153">
    <property type="term" value="F:urocanate hydratase activity"/>
    <property type="evidence" value="ECO:0007669"/>
    <property type="project" value="UniProtKB-UniRule"/>
</dbReference>
<dbReference type="NCBIfam" id="TIGR01228">
    <property type="entry name" value="hutU"/>
    <property type="match status" value="1"/>
</dbReference>
<dbReference type="PIRSF" id="PIRSF001423">
    <property type="entry name" value="Urocanate_hydrat"/>
    <property type="match status" value="1"/>
</dbReference>
<dbReference type="GO" id="GO:0005737">
    <property type="term" value="C:cytoplasm"/>
    <property type="evidence" value="ECO:0007669"/>
    <property type="project" value="UniProtKB-SubCell"/>
</dbReference>
<comment type="pathway">
    <text evidence="1 9">Amino-acid degradation; L-histidine degradation into L-glutamate; N-formimidoyl-L-glutamate from L-histidine: step 2/3.</text>
</comment>
<feature type="domain" description="Urocanase Rossmann-like" evidence="10">
    <location>
        <begin position="140"/>
        <end position="352"/>
    </location>
</feature>
<dbReference type="HAMAP" id="MF_00577">
    <property type="entry name" value="HutU"/>
    <property type="match status" value="1"/>
</dbReference>
<dbReference type="STRING" id="1802056.A2954_03780"/>
<dbReference type="Pfam" id="PF01175">
    <property type="entry name" value="Urocanase"/>
    <property type="match status" value="1"/>
</dbReference>
<keyword evidence="9" id="KW-0963">Cytoplasm</keyword>
<dbReference type="Pfam" id="PF17391">
    <property type="entry name" value="Urocanase_N"/>
    <property type="match status" value="1"/>
</dbReference>
<evidence type="ECO:0000313" key="14">
    <source>
        <dbReference type="Proteomes" id="UP000177698"/>
    </source>
</evidence>
<dbReference type="SUPFAM" id="SSF111326">
    <property type="entry name" value="Urocanase"/>
    <property type="match status" value="1"/>
</dbReference>
<dbReference type="InterPro" id="IPR055351">
    <property type="entry name" value="Urocanase"/>
</dbReference>
<dbReference type="InterPro" id="IPR038364">
    <property type="entry name" value="Urocanase_central_sf"/>
</dbReference>
<evidence type="ECO:0000256" key="1">
    <source>
        <dbReference type="ARBA" id="ARBA00004794"/>
    </source>
</evidence>
<keyword evidence="5 9" id="KW-0520">NAD</keyword>
<gene>
    <name evidence="9" type="primary">hutU</name>
    <name evidence="13" type="ORF">A2954_03780</name>
</gene>
<dbReference type="NCBIfam" id="NF003820">
    <property type="entry name" value="PRK05414.1"/>
    <property type="match status" value="1"/>
</dbReference>
<dbReference type="Gene3D" id="3.40.50.10730">
    <property type="entry name" value="Urocanase like domains"/>
    <property type="match status" value="1"/>
</dbReference>
<protein>
    <recommendedName>
        <fullName evidence="3 9">Urocanate hydratase</fullName>
        <shortName evidence="9">Urocanase</shortName>
        <ecNumber evidence="3 9">4.2.1.49</ecNumber>
    </recommendedName>
    <alternativeName>
        <fullName evidence="7 9">Imidazolonepropionate hydrolase</fullName>
    </alternativeName>
</protein>
<feature type="binding site" evidence="9">
    <location>
        <begin position="264"/>
        <end position="268"/>
    </location>
    <ligand>
        <name>NAD(+)</name>
        <dbReference type="ChEBI" id="CHEBI:57540"/>
    </ligand>
</feature>
<dbReference type="EMBL" id="MGAG01000009">
    <property type="protein sequence ID" value="OGK41847.1"/>
    <property type="molecule type" value="Genomic_DNA"/>
</dbReference>
<feature type="domain" description="Urocanase C-terminal" evidence="12">
    <location>
        <begin position="355"/>
        <end position="549"/>
    </location>
</feature>
<feature type="binding site" evidence="9">
    <location>
        <position position="496"/>
    </location>
    <ligand>
        <name>NAD(+)</name>
        <dbReference type="ChEBI" id="CHEBI:57540"/>
    </ligand>
</feature>
<keyword evidence="4 9" id="KW-0369">Histidine metabolism</keyword>
<comment type="function">
    <text evidence="9">Catalyzes the conversion of urocanate to 4-imidazolone-5-propionate.</text>
</comment>
<comment type="similarity">
    <text evidence="2 9">Belongs to the urocanase family.</text>
</comment>
<dbReference type="PANTHER" id="PTHR12216:SF4">
    <property type="entry name" value="UROCANATE HYDRATASE"/>
    <property type="match status" value="1"/>
</dbReference>
<evidence type="ECO:0000256" key="9">
    <source>
        <dbReference type="HAMAP-Rule" id="MF_00577"/>
    </source>
</evidence>
<evidence type="ECO:0000259" key="11">
    <source>
        <dbReference type="Pfam" id="PF17391"/>
    </source>
</evidence>
<evidence type="ECO:0000256" key="7">
    <source>
        <dbReference type="ARBA" id="ARBA00031640"/>
    </source>
</evidence>
<feature type="binding site" evidence="9">
    <location>
        <begin position="52"/>
        <end position="53"/>
    </location>
    <ligand>
        <name>NAD(+)</name>
        <dbReference type="ChEBI" id="CHEBI:57540"/>
    </ligand>
</feature>
<dbReference type="Pfam" id="PF17392">
    <property type="entry name" value="Urocanase_C"/>
    <property type="match status" value="1"/>
</dbReference>
<feature type="binding site" evidence="9">
    <location>
        <position position="197"/>
    </location>
    <ligand>
        <name>NAD(+)</name>
        <dbReference type="ChEBI" id="CHEBI:57540"/>
    </ligand>
</feature>
<comment type="caution">
    <text evidence="9">Lacks conserved residue(s) required for the propagation of feature annotation.</text>
</comment>
<comment type="subcellular location">
    <subcellularLocation>
        <location evidence="9">Cytoplasm</location>
    </subcellularLocation>
</comment>
<feature type="binding site" evidence="9">
    <location>
        <position position="202"/>
    </location>
    <ligand>
        <name>NAD(+)</name>
        <dbReference type="ChEBI" id="CHEBI:57540"/>
    </ligand>
</feature>
<dbReference type="Proteomes" id="UP000177698">
    <property type="component" value="Unassembled WGS sequence"/>
</dbReference>
<evidence type="ECO:0000256" key="2">
    <source>
        <dbReference type="ARBA" id="ARBA00007578"/>
    </source>
</evidence>
<dbReference type="EC" id="4.2.1.49" evidence="3 9"/>